<proteinExistence type="predicted"/>
<evidence type="ECO:0000313" key="2">
    <source>
        <dbReference type="EMBL" id="MPC18055.1"/>
    </source>
</evidence>
<reference evidence="2 3" key="1">
    <citation type="submission" date="2019-05" db="EMBL/GenBank/DDBJ databases">
        <title>Another draft genome of Portunus trituberculatus and its Hox gene families provides insights of decapod evolution.</title>
        <authorList>
            <person name="Jeong J.-H."/>
            <person name="Song I."/>
            <person name="Kim S."/>
            <person name="Choi T."/>
            <person name="Kim D."/>
            <person name="Ryu S."/>
            <person name="Kim W."/>
        </authorList>
    </citation>
    <scope>NUCLEOTIDE SEQUENCE [LARGE SCALE GENOMIC DNA]</scope>
    <source>
        <tissue evidence="2">Muscle</tissue>
    </source>
</reference>
<sequence>MDMKGLLGTQPKTTPKTQSRPIPPWPPAKAYKNHSKKTRCLRSHFIKYIYENIYKKTYRQRSLRFIFP</sequence>
<gene>
    <name evidence="2" type="ORF">E2C01_010928</name>
</gene>
<comment type="caution">
    <text evidence="2">The sequence shown here is derived from an EMBL/GenBank/DDBJ whole genome shotgun (WGS) entry which is preliminary data.</text>
</comment>
<dbReference type="AlphaFoldDB" id="A0A5B7DA63"/>
<accession>A0A5B7DA63</accession>
<organism evidence="2 3">
    <name type="scientific">Portunus trituberculatus</name>
    <name type="common">Swimming crab</name>
    <name type="synonym">Neptunus trituberculatus</name>
    <dbReference type="NCBI Taxonomy" id="210409"/>
    <lineage>
        <taxon>Eukaryota</taxon>
        <taxon>Metazoa</taxon>
        <taxon>Ecdysozoa</taxon>
        <taxon>Arthropoda</taxon>
        <taxon>Crustacea</taxon>
        <taxon>Multicrustacea</taxon>
        <taxon>Malacostraca</taxon>
        <taxon>Eumalacostraca</taxon>
        <taxon>Eucarida</taxon>
        <taxon>Decapoda</taxon>
        <taxon>Pleocyemata</taxon>
        <taxon>Brachyura</taxon>
        <taxon>Eubrachyura</taxon>
        <taxon>Portunoidea</taxon>
        <taxon>Portunidae</taxon>
        <taxon>Portuninae</taxon>
        <taxon>Portunus</taxon>
    </lineage>
</organism>
<feature type="region of interest" description="Disordered" evidence="1">
    <location>
        <begin position="1"/>
        <end position="34"/>
    </location>
</feature>
<name>A0A5B7DA63_PORTR</name>
<dbReference type="Proteomes" id="UP000324222">
    <property type="component" value="Unassembled WGS sequence"/>
</dbReference>
<evidence type="ECO:0000313" key="3">
    <source>
        <dbReference type="Proteomes" id="UP000324222"/>
    </source>
</evidence>
<keyword evidence="3" id="KW-1185">Reference proteome</keyword>
<dbReference type="EMBL" id="VSRR010000643">
    <property type="protein sequence ID" value="MPC18055.1"/>
    <property type="molecule type" value="Genomic_DNA"/>
</dbReference>
<evidence type="ECO:0000256" key="1">
    <source>
        <dbReference type="SAM" id="MobiDB-lite"/>
    </source>
</evidence>
<protein>
    <submittedName>
        <fullName evidence="2">Uncharacterized protein</fullName>
    </submittedName>
</protein>
<feature type="compositionally biased region" description="Polar residues" evidence="1">
    <location>
        <begin position="10"/>
        <end position="20"/>
    </location>
</feature>